<sequence>MIDFQKRYGGFIFYAGLEPIKFSLIKGGGGYPKSSKTAIVEFEESESASPKYFFDCATTRYQMQFFLDENGVYYEDYEAKASSFAKTVEHLALWDEMRNRKDFELLFRDRILKNNNVDKELKLDLLSEASDQYTLWFSNDVIYMQQWQGQTTLVVSNSYPDKSKLLAL</sequence>
<comment type="caution">
    <text evidence="1">The sequence shown here is derived from an EMBL/GenBank/DDBJ whole genome shotgun (WGS) entry which is preliminary data.</text>
</comment>
<organism evidence="1 2">
    <name type="scientific">Niastella caeni</name>
    <dbReference type="NCBI Taxonomy" id="2569763"/>
    <lineage>
        <taxon>Bacteria</taxon>
        <taxon>Pseudomonadati</taxon>
        <taxon>Bacteroidota</taxon>
        <taxon>Chitinophagia</taxon>
        <taxon>Chitinophagales</taxon>
        <taxon>Chitinophagaceae</taxon>
        <taxon>Niastella</taxon>
    </lineage>
</organism>
<reference evidence="1 2" key="1">
    <citation type="submission" date="2019-04" db="EMBL/GenBank/DDBJ databases">
        <title>Niastella caeni sp. nov., isolated from activated sludge.</title>
        <authorList>
            <person name="Sheng M."/>
        </authorList>
    </citation>
    <scope>NUCLEOTIDE SEQUENCE [LARGE SCALE GENOMIC DNA]</scope>
    <source>
        <strain evidence="1 2">HX-2-15</strain>
    </source>
</reference>
<dbReference type="AlphaFoldDB" id="A0A4S8HRQ2"/>
<name>A0A4S8HRQ2_9BACT</name>
<dbReference type="EMBL" id="STFF01000004">
    <property type="protein sequence ID" value="THU37965.1"/>
    <property type="molecule type" value="Genomic_DNA"/>
</dbReference>
<accession>A0A4S8HRQ2</accession>
<protein>
    <submittedName>
        <fullName evidence="1">Uncharacterized protein</fullName>
    </submittedName>
</protein>
<dbReference type="OrthoDB" id="3078616at2"/>
<evidence type="ECO:0000313" key="1">
    <source>
        <dbReference type="EMBL" id="THU37965.1"/>
    </source>
</evidence>
<gene>
    <name evidence="1" type="ORF">FAM09_14850</name>
</gene>
<dbReference type="RefSeq" id="WP_136577921.1">
    <property type="nucleotide sequence ID" value="NZ_STFF01000004.1"/>
</dbReference>
<dbReference type="Proteomes" id="UP000306918">
    <property type="component" value="Unassembled WGS sequence"/>
</dbReference>
<proteinExistence type="predicted"/>
<evidence type="ECO:0000313" key="2">
    <source>
        <dbReference type="Proteomes" id="UP000306918"/>
    </source>
</evidence>
<keyword evidence="2" id="KW-1185">Reference proteome</keyword>